<feature type="repeat" description="TPR" evidence="5">
    <location>
        <begin position="388"/>
        <end position="421"/>
    </location>
</feature>
<dbReference type="EMBL" id="VYQF01000002">
    <property type="protein sequence ID" value="KAA9039570.1"/>
    <property type="molecule type" value="Genomic_DNA"/>
</dbReference>
<dbReference type="InterPro" id="IPR011990">
    <property type="entry name" value="TPR-like_helical_dom_sf"/>
</dbReference>
<dbReference type="SMART" id="SM00327">
    <property type="entry name" value="VWA"/>
    <property type="match status" value="1"/>
</dbReference>
<dbReference type="Gene3D" id="1.25.40.10">
    <property type="entry name" value="Tetratricopeptide repeat domain"/>
    <property type="match status" value="1"/>
</dbReference>
<evidence type="ECO:0000259" key="8">
    <source>
        <dbReference type="PROSITE" id="PS50234"/>
    </source>
</evidence>
<feature type="compositionally biased region" description="Basic and acidic residues" evidence="6">
    <location>
        <begin position="483"/>
        <end position="497"/>
    </location>
</feature>
<dbReference type="InterPro" id="IPR036465">
    <property type="entry name" value="vWFA_dom_sf"/>
</dbReference>
<dbReference type="Pfam" id="PF13519">
    <property type="entry name" value="VWA_2"/>
    <property type="match status" value="1"/>
</dbReference>
<evidence type="ECO:0000313" key="10">
    <source>
        <dbReference type="Proteomes" id="UP000326903"/>
    </source>
</evidence>
<sequence length="559" mass="62801">MIHFQYSEYLLSLAAIPVMILLYVLLLRWKKKAAKKIGDPFLVKQLTKGFSSKKFNGKFVLFIMAFSLCGFAIAGLVKPDGTQKINRRGIDVMIALDVSKSMLAQDIQPSRLERAKQVISKIIDNAPDDKIGLVVFAGRAYLQMPMTVDHESAKMYLSTASPDDVPTQGTVISQALKMCYSAFNPKDKTYKSIILISDGEDHDDDALKIAKQLGKEGIMINTIGIGSPQGAPIMDPETNSYKVDDKGNTVITKLNQDELSSIAKNGNGLYQLYSTTNEVANNIKNQLSGIGKEATISDSSYEGFKQYFQYFLAAALFFLLIEFFITEKNKLNKKVIATLAIFFLISNASYAQNVKSAIIKGNEAYKRNNYDAAENSYRNALKIADNNTTASYNLGNALYRKDNTDEAVEAFDNTIKNSVDNATKENAYYNKGVAYQKAKKLPECINAYENALMLNPNDEDARQNLQRALKEQKKQQQQQQKQNQKDKKQQPKQDQNKQKQQNKQDQQKQNNQPKPQPSKISKQDAEEKLKSLLENEKALQDKLHKIKGAAALDKPEKDW</sequence>
<organism evidence="9 10">
    <name type="scientific">Ginsengibacter hankyongi</name>
    <dbReference type="NCBI Taxonomy" id="2607284"/>
    <lineage>
        <taxon>Bacteria</taxon>
        <taxon>Pseudomonadati</taxon>
        <taxon>Bacteroidota</taxon>
        <taxon>Chitinophagia</taxon>
        <taxon>Chitinophagales</taxon>
        <taxon>Chitinophagaceae</taxon>
        <taxon>Ginsengibacter</taxon>
    </lineage>
</organism>
<accession>A0A5J5IH91</accession>
<dbReference type="PROSITE" id="PS50005">
    <property type="entry name" value="TPR"/>
    <property type="match status" value="2"/>
</dbReference>
<evidence type="ECO:0000313" key="9">
    <source>
        <dbReference type="EMBL" id="KAA9039570.1"/>
    </source>
</evidence>
<feature type="transmembrane region" description="Helical" evidence="7">
    <location>
        <begin position="6"/>
        <end position="26"/>
    </location>
</feature>
<dbReference type="InterPro" id="IPR019734">
    <property type="entry name" value="TPR_rpt"/>
</dbReference>
<comment type="caution">
    <text evidence="9">The sequence shown here is derived from an EMBL/GenBank/DDBJ whole genome shotgun (WGS) entry which is preliminary data.</text>
</comment>
<evidence type="ECO:0000256" key="6">
    <source>
        <dbReference type="SAM" id="MobiDB-lite"/>
    </source>
</evidence>
<feature type="compositionally biased region" description="Low complexity" evidence="6">
    <location>
        <begin position="498"/>
        <end position="513"/>
    </location>
</feature>
<feature type="region of interest" description="Disordered" evidence="6">
    <location>
        <begin position="467"/>
        <end position="533"/>
    </location>
</feature>
<dbReference type="SUPFAM" id="SSF53300">
    <property type="entry name" value="vWA-like"/>
    <property type="match status" value="1"/>
</dbReference>
<dbReference type="InterPro" id="IPR002035">
    <property type="entry name" value="VWF_A"/>
</dbReference>
<keyword evidence="5" id="KW-0802">TPR repeat</keyword>
<gene>
    <name evidence="9" type="ORF">FW778_12210</name>
</gene>
<dbReference type="PROSITE" id="PS50234">
    <property type="entry name" value="VWFA"/>
    <property type="match status" value="1"/>
</dbReference>
<evidence type="ECO:0000256" key="3">
    <source>
        <dbReference type="ARBA" id="ARBA00022989"/>
    </source>
</evidence>
<dbReference type="PANTHER" id="PTHR22550:SF5">
    <property type="entry name" value="LEUCINE ZIPPER PROTEIN 4"/>
    <property type="match status" value="1"/>
</dbReference>
<feature type="domain" description="VWFA" evidence="8">
    <location>
        <begin position="91"/>
        <end position="290"/>
    </location>
</feature>
<dbReference type="Gene3D" id="3.40.50.410">
    <property type="entry name" value="von Willebrand factor, type A domain"/>
    <property type="match status" value="1"/>
</dbReference>
<evidence type="ECO:0000256" key="1">
    <source>
        <dbReference type="ARBA" id="ARBA00022475"/>
    </source>
</evidence>
<dbReference type="SUPFAM" id="SSF48452">
    <property type="entry name" value="TPR-like"/>
    <property type="match status" value="1"/>
</dbReference>
<dbReference type="InterPro" id="IPR050768">
    <property type="entry name" value="UPF0353/GerABKA_families"/>
</dbReference>
<dbReference type="PANTHER" id="PTHR22550">
    <property type="entry name" value="SPORE GERMINATION PROTEIN"/>
    <property type="match status" value="1"/>
</dbReference>
<keyword evidence="1" id="KW-1003">Cell membrane</keyword>
<dbReference type="SMART" id="SM00028">
    <property type="entry name" value="TPR"/>
    <property type="match status" value="3"/>
</dbReference>
<feature type="transmembrane region" description="Helical" evidence="7">
    <location>
        <begin position="59"/>
        <end position="77"/>
    </location>
</feature>
<protein>
    <submittedName>
        <fullName evidence="9">VWA domain-containing protein</fullName>
    </submittedName>
</protein>
<dbReference type="Pfam" id="PF13432">
    <property type="entry name" value="TPR_16"/>
    <property type="match status" value="1"/>
</dbReference>
<feature type="transmembrane region" description="Helical" evidence="7">
    <location>
        <begin position="307"/>
        <end position="325"/>
    </location>
</feature>
<evidence type="ECO:0000256" key="7">
    <source>
        <dbReference type="SAM" id="Phobius"/>
    </source>
</evidence>
<dbReference type="AlphaFoldDB" id="A0A5J5IH91"/>
<proteinExistence type="predicted"/>
<dbReference type="RefSeq" id="WP_150414981.1">
    <property type="nucleotide sequence ID" value="NZ_VYQF01000002.1"/>
</dbReference>
<keyword evidence="4 7" id="KW-0472">Membrane</keyword>
<feature type="repeat" description="TPR" evidence="5">
    <location>
        <begin position="425"/>
        <end position="458"/>
    </location>
</feature>
<evidence type="ECO:0000256" key="5">
    <source>
        <dbReference type="PROSITE-ProRule" id="PRU00339"/>
    </source>
</evidence>
<evidence type="ECO:0000256" key="4">
    <source>
        <dbReference type="ARBA" id="ARBA00023136"/>
    </source>
</evidence>
<dbReference type="Proteomes" id="UP000326903">
    <property type="component" value="Unassembled WGS sequence"/>
</dbReference>
<keyword evidence="3 7" id="KW-1133">Transmembrane helix</keyword>
<name>A0A5J5IH91_9BACT</name>
<feature type="compositionally biased region" description="Basic and acidic residues" evidence="6">
    <location>
        <begin position="521"/>
        <end position="533"/>
    </location>
</feature>
<keyword evidence="10" id="KW-1185">Reference proteome</keyword>
<keyword evidence="2 7" id="KW-0812">Transmembrane</keyword>
<dbReference type="Pfam" id="PF00515">
    <property type="entry name" value="TPR_1"/>
    <property type="match status" value="1"/>
</dbReference>
<evidence type="ECO:0000256" key="2">
    <source>
        <dbReference type="ARBA" id="ARBA00022692"/>
    </source>
</evidence>
<reference evidence="9 10" key="1">
    <citation type="submission" date="2019-09" db="EMBL/GenBank/DDBJ databases">
        <title>Draft genome sequence of Ginsengibacter sp. BR5-29.</title>
        <authorList>
            <person name="Im W.-T."/>
        </authorList>
    </citation>
    <scope>NUCLEOTIDE SEQUENCE [LARGE SCALE GENOMIC DNA]</scope>
    <source>
        <strain evidence="9 10">BR5-29</strain>
    </source>
</reference>